<organism evidence="1 2">
    <name type="scientific">Flavobacterium panici</name>
    <dbReference type="NCBI Taxonomy" id="2654843"/>
    <lineage>
        <taxon>Bacteria</taxon>
        <taxon>Pseudomonadati</taxon>
        <taxon>Bacteroidota</taxon>
        <taxon>Flavobacteriia</taxon>
        <taxon>Flavobacteriales</taxon>
        <taxon>Flavobacteriaceae</taxon>
        <taxon>Flavobacterium</taxon>
    </lineage>
</organism>
<dbReference type="EMBL" id="CAIJDE010000059">
    <property type="protein sequence ID" value="CAC9976164.1"/>
    <property type="molecule type" value="Genomic_DNA"/>
</dbReference>
<gene>
    <name evidence="1" type="ORF">FLAPXU55_03888</name>
</gene>
<dbReference type="Proteomes" id="UP000533639">
    <property type="component" value="Unassembled WGS sequence"/>
</dbReference>
<protein>
    <recommendedName>
        <fullName evidence="3">HEAT repeat domain-containing protein</fullName>
    </recommendedName>
</protein>
<reference evidence="1 2" key="1">
    <citation type="submission" date="2020-06" db="EMBL/GenBank/DDBJ databases">
        <authorList>
            <person name="Criscuolo A."/>
        </authorList>
    </citation>
    <scope>NUCLEOTIDE SEQUENCE [LARGE SCALE GENOMIC DNA]</scope>
    <source>
        <strain evidence="1">PXU-55</strain>
    </source>
</reference>
<evidence type="ECO:0000313" key="1">
    <source>
        <dbReference type="EMBL" id="CAC9976164.1"/>
    </source>
</evidence>
<dbReference type="AlphaFoldDB" id="A0A9N8J4Q5"/>
<proteinExistence type="predicted"/>
<evidence type="ECO:0000313" key="2">
    <source>
        <dbReference type="Proteomes" id="UP000533639"/>
    </source>
</evidence>
<accession>A0A9N8J4Q5</accession>
<keyword evidence="2" id="KW-1185">Reference proteome</keyword>
<comment type="caution">
    <text evidence="1">The sequence shown here is derived from an EMBL/GenBank/DDBJ whole genome shotgun (WGS) entry which is preliminary data.</text>
</comment>
<name>A0A9N8J4Q5_9FLAO</name>
<evidence type="ECO:0008006" key="3">
    <source>
        <dbReference type="Google" id="ProtNLM"/>
    </source>
</evidence>
<dbReference type="RefSeq" id="WP_053470595.1">
    <property type="nucleotide sequence ID" value="NZ_CAIJDE010000059.1"/>
</dbReference>
<sequence length="217" mass="25463">MKKKYSEEVEKLFKFGKTDLSKDWPNYAQELNIGEKNANELIDIVKTSNLSHAISGFTIKDFASRHAWRALGQLKITKSVPILLDALIDEKNEEAFDFRSELPKALVLMGFDIIPDLEKFIKNPKIEWDFKVVIFKVLVEFALQSSKYRDYVVIIFNELFIKYHNEPIFISRLLNELFKLDPIEYEVVKEIIKKDQYDYGSIDKESLMHFTKLAKLD</sequence>